<dbReference type="InterPro" id="IPR050901">
    <property type="entry name" value="BP-dep_ABC_trans_perm"/>
</dbReference>
<accession>A0A1V5T0S3</accession>
<dbReference type="Pfam" id="PF00528">
    <property type="entry name" value="BPD_transp_1"/>
    <property type="match status" value="1"/>
</dbReference>
<feature type="transmembrane region" description="Helical" evidence="11">
    <location>
        <begin position="12"/>
        <end position="33"/>
    </location>
</feature>
<feature type="domain" description="ABC transmembrane type-1" evidence="12">
    <location>
        <begin position="72"/>
        <end position="262"/>
    </location>
</feature>
<dbReference type="PANTHER" id="PTHR32243">
    <property type="entry name" value="MALTOSE TRANSPORT SYSTEM PERMEASE-RELATED"/>
    <property type="match status" value="1"/>
</dbReference>
<dbReference type="SUPFAM" id="SSF161098">
    <property type="entry name" value="MetI-like"/>
    <property type="match status" value="1"/>
</dbReference>
<evidence type="ECO:0000256" key="7">
    <source>
        <dbReference type="ARBA" id="ARBA00022692"/>
    </source>
</evidence>
<comment type="caution">
    <text evidence="13">The sequence shown here is derived from an EMBL/GenBank/DDBJ whole genome shotgun (WGS) entry which is preliminary data.</text>
</comment>
<gene>
    <name evidence="13" type="primary">sugB_7</name>
    <name evidence="13" type="ORF">BWY41_00748</name>
</gene>
<protein>
    <recommendedName>
        <fullName evidence="10">Maltose/maltodextrin transport system permease protein MalG</fullName>
    </recommendedName>
</protein>
<keyword evidence="7 11" id="KW-0812">Transmembrane</keyword>
<proteinExistence type="inferred from homology"/>
<evidence type="ECO:0000256" key="8">
    <source>
        <dbReference type="ARBA" id="ARBA00022989"/>
    </source>
</evidence>
<evidence type="ECO:0000313" key="13">
    <source>
        <dbReference type="EMBL" id="OQA59842.1"/>
    </source>
</evidence>
<dbReference type="GO" id="GO:0055085">
    <property type="term" value="P:transmembrane transport"/>
    <property type="evidence" value="ECO:0007669"/>
    <property type="project" value="InterPro"/>
</dbReference>
<evidence type="ECO:0000256" key="5">
    <source>
        <dbReference type="ARBA" id="ARBA00022475"/>
    </source>
</evidence>
<evidence type="ECO:0000256" key="3">
    <source>
        <dbReference type="ARBA" id="ARBA00009047"/>
    </source>
</evidence>
<evidence type="ECO:0000256" key="9">
    <source>
        <dbReference type="ARBA" id="ARBA00023136"/>
    </source>
</evidence>
<dbReference type="PANTHER" id="PTHR32243:SF50">
    <property type="entry name" value="MALTOSE_MALTODEXTRIN TRANSPORT SYSTEM PERMEASE PROTEIN MALG"/>
    <property type="match status" value="1"/>
</dbReference>
<dbReference type="InterPro" id="IPR035906">
    <property type="entry name" value="MetI-like_sf"/>
</dbReference>
<dbReference type="Gene3D" id="1.10.3720.10">
    <property type="entry name" value="MetI-like"/>
    <property type="match status" value="1"/>
</dbReference>
<feature type="transmembrane region" description="Helical" evidence="11">
    <location>
        <begin position="71"/>
        <end position="96"/>
    </location>
</feature>
<dbReference type="AlphaFoldDB" id="A0A1V5T0S3"/>
<keyword evidence="5" id="KW-1003">Cell membrane</keyword>
<evidence type="ECO:0000256" key="1">
    <source>
        <dbReference type="ARBA" id="ARBA00002264"/>
    </source>
</evidence>
<feature type="transmembrane region" description="Helical" evidence="11">
    <location>
        <begin position="141"/>
        <end position="159"/>
    </location>
</feature>
<evidence type="ECO:0000256" key="11">
    <source>
        <dbReference type="RuleBase" id="RU363032"/>
    </source>
</evidence>
<feature type="transmembrane region" description="Helical" evidence="11">
    <location>
        <begin position="108"/>
        <end position="129"/>
    </location>
</feature>
<keyword evidence="8 11" id="KW-1133">Transmembrane helix</keyword>
<evidence type="ECO:0000256" key="4">
    <source>
        <dbReference type="ARBA" id="ARBA00022448"/>
    </source>
</evidence>
<evidence type="ECO:0000256" key="10">
    <source>
        <dbReference type="ARBA" id="ARBA00041109"/>
    </source>
</evidence>
<comment type="similarity">
    <text evidence="3">Belongs to the binding-protein-dependent transport system permease family. MalFG subfamily.</text>
</comment>
<keyword evidence="4 11" id="KW-0813">Transport</keyword>
<reference evidence="13" key="1">
    <citation type="submission" date="2017-02" db="EMBL/GenBank/DDBJ databases">
        <title>Delving into the versatile metabolic prowess of the omnipresent phylum Bacteroidetes.</title>
        <authorList>
            <person name="Nobu M.K."/>
            <person name="Mei R."/>
            <person name="Narihiro T."/>
            <person name="Kuroda K."/>
            <person name="Liu W.-T."/>
        </authorList>
    </citation>
    <scope>NUCLEOTIDE SEQUENCE</scope>
    <source>
        <strain evidence="13">ADurb.Bin276</strain>
    </source>
</reference>
<dbReference type="PROSITE" id="PS50928">
    <property type="entry name" value="ABC_TM1"/>
    <property type="match status" value="1"/>
</dbReference>
<evidence type="ECO:0000256" key="6">
    <source>
        <dbReference type="ARBA" id="ARBA00022597"/>
    </source>
</evidence>
<name>A0A1V5T0S3_9BACT</name>
<feature type="transmembrane region" description="Helical" evidence="11">
    <location>
        <begin position="241"/>
        <end position="262"/>
    </location>
</feature>
<comment type="subcellular location">
    <subcellularLocation>
        <location evidence="2 11">Cell membrane</location>
        <topology evidence="2 11">Multi-pass membrane protein</topology>
    </subcellularLocation>
</comment>
<sequence>MKASTKKTTRLFFIYLISILIAIATLFPIYWLFVVSARTKVEIFAGPKLFQTSFYAVNYIRPFLHDVFGKYLLNSLIIASGNTLLVVTFAVLSTYAFSRFRVPGSSNIFFWTITNRMAPPAVFIVPYFLIFTRLGLRDTQIGIILLYCIFNLPFAIWLLKGMMDAIPREMDEAAYIDGCTFWGVLTKVILPLARPGIMTTAILTWIFAWNEYLFASILTSVNARTITTGLASFVTVIGTNWGEMAAVSMVCLIPAVIFIGIAQRHIVAGLTFGAVKD</sequence>
<dbReference type="GO" id="GO:0005886">
    <property type="term" value="C:plasma membrane"/>
    <property type="evidence" value="ECO:0007669"/>
    <property type="project" value="UniProtKB-SubCell"/>
</dbReference>
<comment type="function">
    <text evidence="1">Part of the ABC transporter complex MalEFGK involved in maltose/maltodextrin import. Probably responsible for the translocation of the substrate across the membrane.</text>
</comment>
<dbReference type="CDD" id="cd06261">
    <property type="entry name" value="TM_PBP2"/>
    <property type="match status" value="1"/>
</dbReference>
<evidence type="ECO:0000259" key="12">
    <source>
        <dbReference type="PROSITE" id="PS50928"/>
    </source>
</evidence>
<dbReference type="InterPro" id="IPR000515">
    <property type="entry name" value="MetI-like"/>
</dbReference>
<dbReference type="EMBL" id="MWBQ01000046">
    <property type="protein sequence ID" value="OQA59842.1"/>
    <property type="molecule type" value="Genomic_DNA"/>
</dbReference>
<keyword evidence="9 11" id="KW-0472">Membrane</keyword>
<keyword evidence="6" id="KW-0762">Sugar transport</keyword>
<dbReference type="Proteomes" id="UP000485569">
    <property type="component" value="Unassembled WGS sequence"/>
</dbReference>
<evidence type="ECO:0000256" key="2">
    <source>
        <dbReference type="ARBA" id="ARBA00004651"/>
    </source>
</evidence>
<organism evidence="13">
    <name type="scientific">Candidatus Atribacter allofermentans</name>
    <dbReference type="NCBI Taxonomy" id="1852833"/>
    <lineage>
        <taxon>Bacteria</taxon>
        <taxon>Pseudomonadati</taxon>
        <taxon>Atribacterota</taxon>
        <taxon>Atribacteria</taxon>
        <taxon>Atribacterales</taxon>
        <taxon>Atribacteraceae</taxon>
        <taxon>Atribacter</taxon>
    </lineage>
</organism>